<feature type="domain" description="Glycosyl transferase family 1" evidence="2">
    <location>
        <begin position="175"/>
        <end position="289"/>
    </location>
</feature>
<reference evidence="4" key="1">
    <citation type="journal article" date="2019" name="Int. J. Syst. Evol. Microbiol.">
        <title>The Global Catalogue of Microorganisms (GCM) 10K type strain sequencing project: providing services to taxonomists for standard genome sequencing and annotation.</title>
        <authorList>
            <consortium name="The Broad Institute Genomics Platform"/>
            <consortium name="The Broad Institute Genome Sequencing Center for Infectious Disease"/>
            <person name="Wu L."/>
            <person name="Ma J."/>
        </authorList>
    </citation>
    <scope>NUCLEOTIDE SEQUENCE [LARGE SCALE GENOMIC DNA]</scope>
    <source>
        <strain evidence="4">JCM 17926</strain>
    </source>
</reference>
<evidence type="ECO:0000313" key="3">
    <source>
        <dbReference type="EMBL" id="GAA4440093.1"/>
    </source>
</evidence>
<gene>
    <name evidence="3" type="ORF">GCM10023188_36960</name>
</gene>
<name>A0ABP8M052_9BACT</name>
<keyword evidence="1" id="KW-0808">Transferase</keyword>
<accession>A0ABP8M052</accession>
<proteinExistence type="predicted"/>
<evidence type="ECO:0000259" key="2">
    <source>
        <dbReference type="Pfam" id="PF00534"/>
    </source>
</evidence>
<comment type="caution">
    <text evidence="3">The sequence shown here is derived from an EMBL/GenBank/DDBJ whole genome shotgun (WGS) entry which is preliminary data.</text>
</comment>
<organism evidence="3 4">
    <name type="scientific">Pontibacter saemangeumensis</name>
    <dbReference type="NCBI Taxonomy" id="1084525"/>
    <lineage>
        <taxon>Bacteria</taxon>
        <taxon>Pseudomonadati</taxon>
        <taxon>Bacteroidota</taxon>
        <taxon>Cytophagia</taxon>
        <taxon>Cytophagales</taxon>
        <taxon>Hymenobacteraceae</taxon>
        <taxon>Pontibacter</taxon>
    </lineage>
</organism>
<dbReference type="RefSeq" id="WP_345161059.1">
    <property type="nucleotide sequence ID" value="NZ_BAABHC010000029.1"/>
</dbReference>
<dbReference type="Pfam" id="PF00534">
    <property type="entry name" value="Glycos_transf_1"/>
    <property type="match status" value="1"/>
</dbReference>
<dbReference type="Gene3D" id="3.40.50.2000">
    <property type="entry name" value="Glycogen Phosphorylase B"/>
    <property type="match status" value="1"/>
</dbReference>
<evidence type="ECO:0000313" key="4">
    <source>
        <dbReference type="Proteomes" id="UP001500552"/>
    </source>
</evidence>
<dbReference type="EMBL" id="BAABHC010000029">
    <property type="protein sequence ID" value="GAA4440093.1"/>
    <property type="molecule type" value="Genomic_DNA"/>
</dbReference>
<dbReference type="PANTHER" id="PTHR46401">
    <property type="entry name" value="GLYCOSYLTRANSFERASE WBBK-RELATED"/>
    <property type="match status" value="1"/>
</dbReference>
<dbReference type="InterPro" id="IPR001296">
    <property type="entry name" value="Glyco_trans_1"/>
</dbReference>
<dbReference type="Proteomes" id="UP001500552">
    <property type="component" value="Unassembled WGS sequence"/>
</dbReference>
<evidence type="ECO:0000256" key="1">
    <source>
        <dbReference type="ARBA" id="ARBA00022679"/>
    </source>
</evidence>
<dbReference type="SUPFAM" id="SSF53756">
    <property type="entry name" value="UDP-Glycosyltransferase/glycogen phosphorylase"/>
    <property type="match status" value="1"/>
</dbReference>
<keyword evidence="4" id="KW-1185">Reference proteome</keyword>
<dbReference type="PANTHER" id="PTHR46401:SF2">
    <property type="entry name" value="GLYCOSYLTRANSFERASE WBBK-RELATED"/>
    <property type="match status" value="1"/>
</dbReference>
<protein>
    <recommendedName>
        <fullName evidence="2">Glycosyl transferase family 1 domain-containing protein</fullName>
    </recommendedName>
</protein>
<sequence>MAVLVDSLFVNNSGGKILLDYLVEELESREVDVFYVFDERCRDSFSTIPAGRRVFLEGNIKQRHFFYKANQLQFTKVLCLGNIPPTIRLKAEVLTYLQQLLYFNQPLDLGFKKKCKLYLKIWLVKRLLQNTDYWGVQSENVSSLMEKNWGVSKDKIRVLPFYPPLSDLDKVIKCENKYLYVSGGNSHKNHYRLIDAFERFNRKYPEVELHLTISEKFPDLLNYMKAKTHNGVKIINHGFIQRHKLANLYKSSKFVIYPSLAESFGLGLVEAIELGCNIIASDLPFVHAVCEPSLVFEPLDTDSIFKALIASKISQIQPSSLKADNKIDTIISFLAHETNTTVIQNR</sequence>